<protein>
    <recommendedName>
        <fullName evidence="2">Putative heavy-metal chelation domain-containing protein</fullName>
    </recommendedName>
</protein>
<name>A0A2B8BGV3_9PROT</name>
<feature type="domain" description="Putative heavy-metal chelation" evidence="2">
    <location>
        <begin position="21"/>
        <end position="86"/>
    </location>
</feature>
<proteinExistence type="predicted"/>
<keyword evidence="4" id="KW-1185">Reference proteome</keyword>
<dbReference type="OrthoDB" id="9806942at2"/>
<reference evidence="4" key="1">
    <citation type="submission" date="2017-10" db="EMBL/GenBank/DDBJ databases">
        <authorList>
            <person name="Kravchenko I.K."/>
            <person name="Grouzdev D.S."/>
        </authorList>
    </citation>
    <scope>NUCLEOTIDE SEQUENCE [LARGE SCALE GENOMIC DNA]</scope>
    <source>
        <strain evidence="4">B2</strain>
    </source>
</reference>
<comment type="caution">
    <text evidence="3">The sequence shown here is derived from an EMBL/GenBank/DDBJ whole genome shotgun (WGS) entry which is preliminary data.</text>
</comment>
<dbReference type="Gene3D" id="3.40.50.11590">
    <property type="match status" value="1"/>
</dbReference>
<dbReference type="SUPFAM" id="SSF159713">
    <property type="entry name" value="Dhaf3308-like"/>
    <property type="match status" value="1"/>
</dbReference>
<evidence type="ECO:0000313" key="3">
    <source>
        <dbReference type="EMBL" id="PGH57151.1"/>
    </source>
</evidence>
<evidence type="ECO:0000256" key="1">
    <source>
        <dbReference type="SAM" id="MobiDB-lite"/>
    </source>
</evidence>
<evidence type="ECO:0000259" key="2">
    <source>
        <dbReference type="Pfam" id="PF04016"/>
    </source>
</evidence>
<feature type="region of interest" description="Disordered" evidence="1">
    <location>
        <begin position="1"/>
        <end position="22"/>
    </location>
</feature>
<accession>A0A2B8BGV3</accession>
<feature type="compositionally biased region" description="Basic residues" evidence="1">
    <location>
        <begin position="10"/>
        <end position="22"/>
    </location>
</feature>
<dbReference type="Pfam" id="PF04016">
    <property type="entry name" value="DUF364"/>
    <property type="match status" value="1"/>
</dbReference>
<evidence type="ECO:0000313" key="4">
    <source>
        <dbReference type="Proteomes" id="UP000225379"/>
    </source>
</evidence>
<dbReference type="InterPro" id="IPR007161">
    <property type="entry name" value="DUF364"/>
</dbReference>
<dbReference type="EMBL" id="PDKW01000040">
    <property type="protein sequence ID" value="PGH57151.1"/>
    <property type="molecule type" value="Genomic_DNA"/>
</dbReference>
<organism evidence="3 4">
    <name type="scientific">Azospirillum palustre</name>
    <dbReference type="NCBI Taxonomy" id="2044885"/>
    <lineage>
        <taxon>Bacteria</taxon>
        <taxon>Pseudomonadati</taxon>
        <taxon>Pseudomonadota</taxon>
        <taxon>Alphaproteobacteria</taxon>
        <taxon>Rhodospirillales</taxon>
        <taxon>Azospirillaceae</taxon>
        <taxon>Azospirillum</taxon>
    </lineage>
</organism>
<sequence>MDPFSDQLNRAKRTRSYARHRRILPRRSSTARVALAGPVAPLSPRLHAYGIDALAGFVVTDANGLAQAVARGAKAWAFAPFGRIVHRRRDGGDDAIR</sequence>
<dbReference type="AlphaFoldDB" id="A0A2B8BGV3"/>
<gene>
    <name evidence="3" type="ORF">CRT60_11770</name>
</gene>
<dbReference type="Proteomes" id="UP000225379">
    <property type="component" value="Unassembled WGS sequence"/>
</dbReference>